<dbReference type="Gene3D" id="3.40.50.1820">
    <property type="entry name" value="alpha/beta hydrolase"/>
    <property type="match status" value="2"/>
</dbReference>
<dbReference type="InterPro" id="IPR029058">
    <property type="entry name" value="AB_hydrolase_fold"/>
</dbReference>
<name>A0A8J4UXN6_9MYCE</name>
<keyword evidence="1" id="KW-0472">Membrane</keyword>
<dbReference type="PANTHER" id="PTHR42972:SF8">
    <property type="entry name" value="POLYHYDROXYBUTYRATE DEPOLYMERASE"/>
    <property type="match status" value="1"/>
</dbReference>
<dbReference type="EMBL" id="AJWJ01000406">
    <property type="protein sequence ID" value="KAF2071160.1"/>
    <property type="molecule type" value="Genomic_DNA"/>
</dbReference>
<dbReference type="OrthoDB" id="6020543at2759"/>
<accession>A0A8J4UXN6</accession>
<dbReference type="PANTHER" id="PTHR42972">
    <property type="entry name" value="TOL-PAL SYSTEM PROTEIN TOLB"/>
    <property type="match status" value="1"/>
</dbReference>
<keyword evidence="1" id="KW-1133">Transmembrane helix</keyword>
<evidence type="ECO:0000313" key="3">
    <source>
        <dbReference type="Proteomes" id="UP000695562"/>
    </source>
</evidence>
<evidence type="ECO:0008006" key="4">
    <source>
        <dbReference type="Google" id="ProtNLM"/>
    </source>
</evidence>
<sequence length="361" mass="39999">MIINNNVYRNVFLILCVIFIFNHNGLLSNGVLIHNDQFVINSNNNNNNIKANDNNRGITISGISSGGFMAVQFHVAHSSIISGAAIIAGGPYYCAMDNVYTALNACMVKPDEINIDQLILDTTFAETSLTIDKTSNLENSKVWLYSGTKDTVVVQGVMEKLLEYYQHYISDENIQTVFNIPSEHSFVTNGYGNQCDYLGPDYINNCNYSSAYEFLNYFYGPLNDPVSNASDSNIISIDQTQYIPIGYTTITAALNSLAYAYIPTACQNDRSLCSIHVAFHGCEQTVATIGNAFYTQTGYNEIAETNNLIILYPQALKTELNPKGCWDWWGVTGPDYASQIGAQISTVHKMLLYLSNPSNKL</sequence>
<reference evidence="2" key="1">
    <citation type="submission" date="2020-01" db="EMBL/GenBank/DDBJ databases">
        <title>Development of genomics and gene disruption for Polysphondylium violaceum indicates a role for the polyketide synthase stlB in stalk morphogenesis.</title>
        <authorList>
            <person name="Narita B."/>
            <person name="Kawabe Y."/>
            <person name="Kin K."/>
            <person name="Saito T."/>
            <person name="Gibbs R."/>
            <person name="Kuspa A."/>
            <person name="Muzny D."/>
            <person name="Queller D."/>
            <person name="Richards S."/>
            <person name="Strassman J."/>
            <person name="Sucgang R."/>
            <person name="Worley K."/>
            <person name="Schaap P."/>
        </authorList>
    </citation>
    <scope>NUCLEOTIDE SEQUENCE</scope>
    <source>
        <strain evidence="2">QSvi11</strain>
    </source>
</reference>
<dbReference type="Proteomes" id="UP000695562">
    <property type="component" value="Unassembled WGS sequence"/>
</dbReference>
<proteinExistence type="predicted"/>
<dbReference type="AlphaFoldDB" id="A0A8J4UXN6"/>
<evidence type="ECO:0000313" key="2">
    <source>
        <dbReference type="EMBL" id="KAF2071160.1"/>
    </source>
</evidence>
<organism evidence="2 3">
    <name type="scientific">Polysphondylium violaceum</name>
    <dbReference type="NCBI Taxonomy" id="133409"/>
    <lineage>
        <taxon>Eukaryota</taxon>
        <taxon>Amoebozoa</taxon>
        <taxon>Evosea</taxon>
        <taxon>Eumycetozoa</taxon>
        <taxon>Dictyostelia</taxon>
        <taxon>Dictyosteliales</taxon>
        <taxon>Dictyosteliaceae</taxon>
        <taxon>Polysphondylium</taxon>
    </lineage>
</organism>
<feature type="transmembrane region" description="Helical" evidence="1">
    <location>
        <begin position="12"/>
        <end position="33"/>
    </location>
</feature>
<keyword evidence="3" id="KW-1185">Reference proteome</keyword>
<comment type="caution">
    <text evidence="2">The sequence shown here is derived from an EMBL/GenBank/DDBJ whole genome shotgun (WGS) entry which is preliminary data.</text>
</comment>
<keyword evidence="1" id="KW-0812">Transmembrane</keyword>
<dbReference type="SUPFAM" id="SSF53474">
    <property type="entry name" value="alpha/beta-Hydrolases"/>
    <property type="match status" value="1"/>
</dbReference>
<evidence type="ECO:0000256" key="1">
    <source>
        <dbReference type="SAM" id="Phobius"/>
    </source>
</evidence>
<protein>
    <recommendedName>
        <fullName evidence="4">Polyhydroxybutyrate depolymerase</fullName>
    </recommendedName>
</protein>
<gene>
    <name evidence="2" type="ORF">CYY_007515</name>
</gene>